<keyword evidence="1" id="KW-0732">Signal</keyword>
<dbReference type="STRING" id="1778.A9W97_11670"/>
<dbReference type="InterPro" id="IPR046576">
    <property type="entry name" value="DUF6636"/>
</dbReference>
<accession>A0A0Q2QD81</accession>
<sequence>MKGPGVLACAGTALAVLTPATAHADGFDFFQTPSGNIACAMGLLDGSTLVDCEISDHTWAAPARPTPCMGAFGDRISMRQGSAPRLTCHSDTVRGTGYPVLQYGQSRSRNSVTCESEQSGITCTDSGTGHYFRFSGSNFPAIPTSCTDAQEQVTT</sequence>
<gene>
    <name evidence="2" type="ORF">AO501_33835</name>
</gene>
<evidence type="ECO:0000256" key="1">
    <source>
        <dbReference type="SAM" id="SignalP"/>
    </source>
</evidence>
<dbReference type="Pfam" id="PF20341">
    <property type="entry name" value="DUF6636"/>
    <property type="match status" value="1"/>
</dbReference>
<comment type="caution">
    <text evidence="2">The sequence shown here is derived from an EMBL/GenBank/DDBJ whole genome shotgun (WGS) entry which is preliminary data.</text>
</comment>
<reference evidence="2 3" key="1">
    <citation type="submission" date="2015-10" db="EMBL/GenBank/DDBJ databases">
        <title>Mycobacterium gordonae draft genome assembly.</title>
        <authorList>
            <person name="Ustinova V."/>
            <person name="Smirnova T."/>
            <person name="Blagodatskikh K."/>
            <person name="Varlamov D."/>
            <person name="Larionova E."/>
            <person name="Chernousova L."/>
        </authorList>
    </citation>
    <scope>NUCLEOTIDE SEQUENCE [LARGE SCALE GENOMIC DNA]</scope>
    <source>
        <strain evidence="2 3">CTRI 14-8773</strain>
    </source>
</reference>
<organism evidence="2 3">
    <name type="scientific">Mycobacterium gordonae</name>
    <dbReference type="NCBI Taxonomy" id="1778"/>
    <lineage>
        <taxon>Bacteria</taxon>
        <taxon>Bacillati</taxon>
        <taxon>Actinomycetota</taxon>
        <taxon>Actinomycetes</taxon>
        <taxon>Mycobacteriales</taxon>
        <taxon>Mycobacteriaceae</taxon>
        <taxon>Mycobacterium</taxon>
    </lineage>
</organism>
<name>A0A0Q2QD81_MYCGO</name>
<feature type="chain" id="PRO_5006195668" evidence="1">
    <location>
        <begin position="25"/>
        <end position="155"/>
    </location>
</feature>
<evidence type="ECO:0000313" key="2">
    <source>
        <dbReference type="EMBL" id="KQH77661.1"/>
    </source>
</evidence>
<dbReference type="Proteomes" id="UP000051677">
    <property type="component" value="Unassembled WGS sequence"/>
</dbReference>
<evidence type="ECO:0000313" key="3">
    <source>
        <dbReference type="Proteomes" id="UP000051677"/>
    </source>
</evidence>
<feature type="signal peptide" evidence="1">
    <location>
        <begin position="1"/>
        <end position="24"/>
    </location>
</feature>
<proteinExistence type="predicted"/>
<dbReference type="AlphaFoldDB" id="A0A0Q2QD81"/>
<dbReference type="EMBL" id="LKTM01000310">
    <property type="protein sequence ID" value="KQH77661.1"/>
    <property type="molecule type" value="Genomic_DNA"/>
</dbReference>
<dbReference type="RefSeq" id="WP_055579578.1">
    <property type="nucleotide sequence ID" value="NZ_LKTM01000310.1"/>
</dbReference>
<protein>
    <submittedName>
        <fullName evidence="2">Uncharacterized protein</fullName>
    </submittedName>
</protein>